<sequence>MDIWILVIALLVIAIILFVISMYSKDSNNVEEQLSEFSVQQSQELYSIKSRISELERTQRQVVANNNVDYSSEAEELSTAIEEEILPESISDMTREDVIRLYSQGYTMHEIAHEVKVSPQVVQHVIDDYIENR</sequence>
<evidence type="ECO:0000256" key="1">
    <source>
        <dbReference type="SAM" id="Phobius"/>
    </source>
</evidence>
<comment type="caution">
    <text evidence="3">The sequence shown here is derived from an EMBL/GenBank/DDBJ whole genome shotgun (WGS) entry which is preliminary data.</text>
</comment>
<dbReference type="InterPro" id="IPR036388">
    <property type="entry name" value="WH-like_DNA-bd_sf"/>
</dbReference>
<keyword evidence="1" id="KW-0472">Membrane</keyword>
<proteinExistence type="predicted"/>
<dbReference type="AlphaFoldDB" id="A0A6I2GH95"/>
<dbReference type="EMBL" id="WJQR01000001">
    <property type="protein sequence ID" value="MRI80637.1"/>
    <property type="molecule type" value="Genomic_DNA"/>
</dbReference>
<evidence type="ECO:0000313" key="5">
    <source>
        <dbReference type="Proteomes" id="UP000430975"/>
    </source>
</evidence>
<dbReference type="InterPro" id="IPR009057">
    <property type="entry name" value="Homeodomain-like_sf"/>
</dbReference>
<dbReference type="EMBL" id="WJQS01000002">
    <property type="protein sequence ID" value="MRI84871.1"/>
    <property type="molecule type" value="Genomic_DNA"/>
</dbReference>
<reference evidence="5 7" key="2">
    <citation type="submission" date="2019-11" db="EMBL/GenBank/DDBJ databases">
        <title>Characterisation of Fundicoccus ignavus gen. nov. sp. nov., a novel genus of the family Aerococcaceae isolated from bulk tank milk.</title>
        <authorList>
            <person name="Siebert A."/>
            <person name="Huptas C."/>
            <person name="Wenning M."/>
            <person name="Scherer S."/>
            <person name="Doll E.V."/>
        </authorList>
    </citation>
    <scope>NUCLEOTIDE SEQUENCE [LARGE SCALE GENOMIC DNA]</scope>
    <source>
        <strain evidence="2 7">DSM 109653</strain>
        <strain evidence="3 5">WS4759</strain>
    </source>
</reference>
<dbReference type="Proteomes" id="UP000469870">
    <property type="component" value="Unassembled WGS sequence"/>
</dbReference>
<protein>
    <submittedName>
        <fullName evidence="3">Uncharacterized protein</fullName>
    </submittedName>
</protein>
<evidence type="ECO:0000313" key="6">
    <source>
        <dbReference type="Proteomes" id="UP000440066"/>
    </source>
</evidence>
<evidence type="ECO:0000313" key="7">
    <source>
        <dbReference type="Proteomes" id="UP000469870"/>
    </source>
</evidence>
<dbReference type="RefSeq" id="WP_153831600.1">
    <property type="nucleotide sequence ID" value="NZ_WJQR01000001.1"/>
</dbReference>
<dbReference type="Proteomes" id="UP000430975">
    <property type="component" value="Unassembled WGS sequence"/>
</dbReference>
<dbReference type="Gene3D" id="1.10.10.10">
    <property type="entry name" value="Winged helix-like DNA-binding domain superfamily/Winged helix DNA-binding domain"/>
    <property type="match status" value="1"/>
</dbReference>
<name>A0A6I2GH95_9LACT</name>
<keyword evidence="1" id="KW-1133">Transmembrane helix</keyword>
<gene>
    <name evidence="4" type="ORF">GF867_02825</name>
    <name evidence="3" type="ORF">GIY09_03015</name>
    <name evidence="2" type="ORF">GIY11_01135</name>
</gene>
<accession>A0A6I2GH95</accession>
<keyword evidence="1" id="KW-0812">Transmembrane</keyword>
<evidence type="ECO:0000313" key="2">
    <source>
        <dbReference type="EMBL" id="MRI80637.1"/>
    </source>
</evidence>
<evidence type="ECO:0000313" key="4">
    <source>
        <dbReference type="EMBL" id="MRJ46501.1"/>
    </source>
</evidence>
<dbReference type="EMBL" id="WJQT01000002">
    <property type="protein sequence ID" value="MRJ46501.1"/>
    <property type="molecule type" value="Genomic_DNA"/>
</dbReference>
<organism evidence="3 5">
    <name type="scientific">Fundicoccus ignavus</name>
    <dbReference type="NCBI Taxonomy" id="2664442"/>
    <lineage>
        <taxon>Bacteria</taxon>
        <taxon>Bacillati</taxon>
        <taxon>Bacillota</taxon>
        <taxon>Bacilli</taxon>
        <taxon>Lactobacillales</taxon>
        <taxon>Aerococcaceae</taxon>
        <taxon>Fundicoccus</taxon>
    </lineage>
</organism>
<evidence type="ECO:0000313" key="3">
    <source>
        <dbReference type="EMBL" id="MRI84871.1"/>
    </source>
</evidence>
<reference evidence="4 6" key="1">
    <citation type="submission" date="2019-11" db="EMBL/GenBank/DDBJ databases">
        <title>Characterisation of Fundicoccus ignavus gen. nov. sp. nov., a novel genus of the family Aerococcaceae from bulk tank milk.</title>
        <authorList>
            <person name="Siebert A."/>
            <person name="Huptas C."/>
            <person name="Wenning M."/>
            <person name="Scherer S."/>
            <person name="Doll E.V."/>
        </authorList>
    </citation>
    <scope>NUCLEOTIDE SEQUENCE [LARGE SCALE GENOMIC DNA]</scope>
    <source>
        <strain evidence="4 6">DSM 109652</strain>
    </source>
</reference>
<dbReference type="Proteomes" id="UP000440066">
    <property type="component" value="Unassembled WGS sequence"/>
</dbReference>
<keyword evidence="5" id="KW-1185">Reference proteome</keyword>
<dbReference type="SUPFAM" id="SSF46689">
    <property type="entry name" value="Homeodomain-like"/>
    <property type="match status" value="1"/>
</dbReference>
<feature type="transmembrane region" description="Helical" evidence="1">
    <location>
        <begin position="6"/>
        <end position="24"/>
    </location>
</feature>